<evidence type="ECO:0000259" key="4">
    <source>
        <dbReference type="Pfam" id="PF02016"/>
    </source>
</evidence>
<dbReference type="Pfam" id="PF02016">
    <property type="entry name" value="Peptidase_S66"/>
    <property type="match status" value="1"/>
</dbReference>
<dbReference type="InterPro" id="IPR027461">
    <property type="entry name" value="Carboxypeptidase_A_C_sf"/>
</dbReference>
<dbReference type="OrthoDB" id="5186469at2759"/>
<keyword evidence="2" id="KW-0378">Hydrolase</keyword>
<protein>
    <submittedName>
        <fullName evidence="5">Unnamed protein product</fullName>
    </submittedName>
</protein>
<reference evidence="5" key="1">
    <citation type="submission" date="2023-04" db="EMBL/GenBank/DDBJ databases">
        <title>Phytophthora lilii NBRC 32176.</title>
        <authorList>
            <person name="Ichikawa N."/>
            <person name="Sato H."/>
            <person name="Tonouchi N."/>
        </authorList>
    </citation>
    <scope>NUCLEOTIDE SEQUENCE</scope>
    <source>
        <strain evidence="5">NBRC 32176</strain>
    </source>
</reference>
<gene>
    <name evidence="5" type="ORF">Plil01_001743900</name>
</gene>
<dbReference type="InterPro" id="IPR040449">
    <property type="entry name" value="Peptidase_S66_N"/>
</dbReference>
<evidence type="ECO:0000256" key="2">
    <source>
        <dbReference type="ARBA" id="ARBA00022801"/>
    </source>
</evidence>
<dbReference type="EMBL" id="BSXW01012426">
    <property type="protein sequence ID" value="GMF64660.1"/>
    <property type="molecule type" value="Genomic_DNA"/>
</dbReference>
<name>A0A9W6YGP9_9STRA</name>
<dbReference type="Proteomes" id="UP001165083">
    <property type="component" value="Unassembled WGS sequence"/>
</dbReference>
<dbReference type="PANTHER" id="PTHR30237">
    <property type="entry name" value="MURAMOYLTETRAPEPTIDE CARBOXYPEPTIDASE"/>
    <property type="match status" value="1"/>
</dbReference>
<proteinExistence type="inferred from homology"/>
<evidence type="ECO:0000256" key="3">
    <source>
        <dbReference type="SAM" id="MobiDB-lite"/>
    </source>
</evidence>
<dbReference type="GO" id="GO:0016787">
    <property type="term" value="F:hydrolase activity"/>
    <property type="evidence" value="ECO:0007669"/>
    <property type="project" value="UniProtKB-KW"/>
</dbReference>
<dbReference type="AlphaFoldDB" id="A0A9W6YGP9"/>
<keyword evidence="6" id="KW-1185">Reference proteome</keyword>
<dbReference type="InterPro" id="IPR029062">
    <property type="entry name" value="Class_I_gatase-like"/>
</dbReference>
<accession>A0A9W6YGP9</accession>
<dbReference type="SUPFAM" id="SSF52317">
    <property type="entry name" value="Class I glutamine amidotransferase-like"/>
    <property type="match status" value="1"/>
</dbReference>
<feature type="domain" description="LD-carboxypeptidase N-terminal" evidence="4">
    <location>
        <begin position="35"/>
        <end position="112"/>
    </location>
</feature>
<organism evidence="5 6">
    <name type="scientific">Phytophthora lilii</name>
    <dbReference type="NCBI Taxonomy" id="2077276"/>
    <lineage>
        <taxon>Eukaryota</taxon>
        <taxon>Sar</taxon>
        <taxon>Stramenopiles</taxon>
        <taxon>Oomycota</taxon>
        <taxon>Peronosporomycetes</taxon>
        <taxon>Peronosporales</taxon>
        <taxon>Peronosporaceae</taxon>
        <taxon>Phytophthora</taxon>
    </lineage>
</organism>
<evidence type="ECO:0000313" key="6">
    <source>
        <dbReference type="Proteomes" id="UP001165083"/>
    </source>
</evidence>
<evidence type="ECO:0000313" key="5">
    <source>
        <dbReference type="EMBL" id="GMF64660.1"/>
    </source>
</evidence>
<dbReference type="Gene3D" id="3.40.50.10740">
    <property type="entry name" value="Class I glutamine amidotransferase-like"/>
    <property type="match status" value="1"/>
</dbReference>
<dbReference type="SUPFAM" id="SSF141986">
    <property type="entry name" value="LD-carboxypeptidase A C-terminal domain-like"/>
    <property type="match status" value="1"/>
</dbReference>
<comment type="caution">
    <text evidence="5">The sequence shown here is derived from an EMBL/GenBank/DDBJ whole genome shotgun (WGS) entry which is preliminary data.</text>
</comment>
<dbReference type="InterPro" id="IPR003507">
    <property type="entry name" value="S66_fam"/>
</dbReference>
<dbReference type="Gene3D" id="3.50.30.60">
    <property type="entry name" value="LD-carboxypeptidase A C-terminal domain-like"/>
    <property type="match status" value="1"/>
</dbReference>
<evidence type="ECO:0000256" key="1">
    <source>
        <dbReference type="ARBA" id="ARBA00010233"/>
    </source>
</evidence>
<dbReference type="InterPro" id="IPR027478">
    <property type="entry name" value="LdcA_N"/>
</dbReference>
<feature type="region of interest" description="Disordered" evidence="3">
    <location>
        <begin position="1"/>
        <end position="28"/>
    </location>
</feature>
<comment type="similarity">
    <text evidence="1">Belongs to the peptidase S66 family.</text>
</comment>
<dbReference type="PANTHER" id="PTHR30237:SF4">
    <property type="entry name" value="LD-CARBOXYPEPTIDASE C-TERMINAL DOMAIN-CONTAINING PROTEIN"/>
    <property type="match status" value="1"/>
</dbReference>
<sequence>MLAGELQRTEDGTAATSTDEDNDANKKDDRVTCSAYSSAGGETRAQELMQGFQDPDVAAIVCTIGGFTSHEVLEYLNFDIIAAHPKIFCGFSDITTLHLALYAKVHLCSFYGPAAVVQFGEFPEPLPYTMASFMSAVQSTSEPQGEVSPSVECTDDKTANWLNRIDITYREKMRQNPGYKWLRSGSATGPILGGCLPTLLQVRGTEFARFTRRDFNARDP</sequence>